<keyword evidence="2" id="KW-1185">Reference proteome</keyword>
<comment type="caution">
    <text evidence="1">The sequence shown here is derived from an EMBL/GenBank/DDBJ whole genome shotgun (WGS) entry which is preliminary data.</text>
</comment>
<dbReference type="Proteomes" id="UP001162992">
    <property type="component" value="Chromosome 11"/>
</dbReference>
<evidence type="ECO:0000313" key="1">
    <source>
        <dbReference type="EMBL" id="KAJ7539605.1"/>
    </source>
</evidence>
<dbReference type="EMBL" id="CM055102">
    <property type="protein sequence ID" value="KAJ7539605.1"/>
    <property type="molecule type" value="Genomic_DNA"/>
</dbReference>
<name>A0ACC2CCE1_DIPCM</name>
<proteinExistence type="predicted"/>
<evidence type="ECO:0000313" key="2">
    <source>
        <dbReference type="Proteomes" id="UP001162992"/>
    </source>
</evidence>
<accession>A0ACC2CCE1</accession>
<sequence>MESGMMVAASDETDGASLQQHQDGDRKQNFWSPDFSAYDKPVNFANYLGFENGEAGKLRGIFNCSSSYGEAIQREKLLRQPQGSVDSLGFEVYEARIKHTDNHEPCNGEGITDPSVYENYHSHVKQIKASQDIVDYSVNAHVDSERKHKEGFLSWDTEGLQGIMDYPHSGDYAPEKQQAEQCQQLPWRQSHGGSLKWQLDSCEEQVHASDAQYVYRYSSEANAGKRGEEGMDRVNDGKGVRDRLGQAADDGVVGSLKGQENIVDQEENETGAGKETLQSLFFVQQCEEVGGVNAIQKVKSNTGSTSETSSGKKRRSRWGPQPEGNGEAQDSEVPGTKKRKSRWEDDELKFPVLGQIPDFLKELAGGIEFDPEIQGLNIQLLEINRRLQTGQFYDERSDGGFRSPSPEPIYDNLGIRINTREYRAREKLTRERQEIIAELIKKNPAFKPPPDYKPPKLYKKLYIPGKEYPGYNFIGLIIGPRGNTQKRMERETGAKIVIRGKGSIKEGRILQKRDMKPDPSENEDLHVLVEADTQDALEKAAGMVEKLLVPVDEGRNEHKRAQLRELAALNGTIREDEFCRLCGEPGHRQYACPARFSTFKSDVMCRICGDGGHPTIDCPMKGSAIGNKMDDEYKSFLAELGGGPPDSNITSSKLGGSTHQSGQPLALPGPSEDGGNSGNGERVGGVGGSESGPAAGMEPQQGLPGIPFFLPGPGASASVNYFGRDADDSNVYVGYMPNFVDEEGLIRLFAPFGKIEKAKVIRDEINGLSKGYGFVKFTDINCATQAVMQMNGYLLDGKILAVRVAGHPSLPGVGGPPSMDQMGLGGHASQQVQQTAPRGPPGIPVAGGGLAPLYWGSPLALLYNLYGPPLPEKLYRPPFTNAPAPPHLAPHPGAQYGGPPSYSGHSQVPPIYSGPLSQAAPSSATQSGPAVQAAQPAGYTGPSPQVGPSVVYHGPPLQGVPSSAPPSQGYLSGMSGIISDLSQPPASVMQGPCMFGTVNNAAIGAVAGVSPVDGPSQGAQVGCSVYHPSRSYQNLYAIPPPPPSIAPPTQPPPPPSGGGAPVPWVTNTSPLGGFAAESDYTRFMTEMGRSK</sequence>
<reference evidence="2" key="1">
    <citation type="journal article" date="2024" name="Proc. Natl. Acad. Sci. U.S.A.">
        <title>Extraordinary preservation of gene collinearity over three hundred million years revealed in homosporous lycophytes.</title>
        <authorList>
            <person name="Li C."/>
            <person name="Wickell D."/>
            <person name="Kuo L.Y."/>
            <person name="Chen X."/>
            <person name="Nie B."/>
            <person name="Liao X."/>
            <person name="Peng D."/>
            <person name="Ji J."/>
            <person name="Jenkins J."/>
            <person name="Williams M."/>
            <person name="Shu S."/>
            <person name="Plott C."/>
            <person name="Barry K."/>
            <person name="Rajasekar S."/>
            <person name="Grimwood J."/>
            <person name="Han X."/>
            <person name="Sun S."/>
            <person name="Hou Z."/>
            <person name="He W."/>
            <person name="Dai G."/>
            <person name="Sun C."/>
            <person name="Schmutz J."/>
            <person name="Leebens-Mack J.H."/>
            <person name="Li F.W."/>
            <person name="Wang L."/>
        </authorList>
    </citation>
    <scope>NUCLEOTIDE SEQUENCE [LARGE SCALE GENOMIC DNA]</scope>
    <source>
        <strain evidence="2">cv. PW_Plant_1</strain>
    </source>
</reference>
<gene>
    <name evidence="1" type="ORF">O6H91_11G101400</name>
</gene>
<protein>
    <submittedName>
        <fullName evidence="1">Uncharacterized protein</fullName>
    </submittedName>
</protein>
<organism evidence="1 2">
    <name type="scientific">Diphasiastrum complanatum</name>
    <name type="common">Issler's clubmoss</name>
    <name type="synonym">Lycopodium complanatum</name>
    <dbReference type="NCBI Taxonomy" id="34168"/>
    <lineage>
        <taxon>Eukaryota</taxon>
        <taxon>Viridiplantae</taxon>
        <taxon>Streptophyta</taxon>
        <taxon>Embryophyta</taxon>
        <taxon>Tracheophyta</taxon>
        <taxon>Lycopodiopsida</taxon>
        <taxon>Lycopodiales</taxon>
        <taxon>Lycopodiaceae</taxon>
        <taxon>Lycopodioideae</taxon>
        <taxon>Diphasiastrum</taxon>
    </lineage>
</organism>